<evidence type="ECO:0000256" key="2">
    <source>
        <dbReference type="SAM" id="Phobius"/>
    </source>
</evidence>
<feature type="transmembrane region" description="Helical" evidence="2">
    <location>
        <begin position="248"/>
        <end position="272"/>
    </location>
</feature>
<dbReference type="EMBL" id="JAHVHU010000010">
    <property type="protein sequence ID" value="MBY5958719.1"/>
    <property type="molecule type" value="Genomic_DNA"/>
</dbReference>
<accession>A0A953HMI6</accession>
<keyword evidence="2" id="KW-0812">Transmembrane</keyword>
<feature type="transmembrane region" description="Helical" evidence="2">
    <location>
        <begin position="316"/>
        <end position="336"/>
    </location>
</feature>
<feature type="transmembrane region" description="Helical" evidence="2">
    <location>
        <begin position="183"/>
        <end position="203"/>
    </location>
</feature>
<dbReference type="AlphaFoldDB" id="A0A953HMI6"/>
<feature type="compositionally biased region" description="Low complexity" evidence="1">
    <location>
        <begin position="60"/>
        <end position="70"/>
    </location>
</feature>
<proteinExistence type="predicted"/>
<protein>
    <submittedName>
        <fullName evidence="3">DUF4271 domain-containing protein</fullName>
    </submittedName>
</protein>
<evidence type="ECO:0000256" key="1">
    <source>
        <dbReference type="SAM" id="MobiDB-lite"/>
    </source>
</evidence>
<feature type="transmembrane region" description="Helical" evidence="2">
    <location>
        <begin position="278"/>
        <end position="296"/>
    </location>
</feature>
<dbReference type="Proteomes" id="UP000753961">
    <property type="component" value="Unassembled WGS sequence"/>
</dbReference>
<sequence>MQKITLVIKLNCIWLFIFWLATGFTDLGAQSQNPFEIKSRELIDTSSQPGNTSELNIQVPEESSTPPSTSNDEFTPGIPFSDSLAVGQNVDSMEVIIGTQRTTAPPSISEKNNRPVPPGEISSDVDIQDTSWWFYVFDLILLLILLGAFIYDKKVFPPLRKAFVHENFLRFLYRDTYLRKPGLFIYLNILFLLGLGFIIFRAAQNYGKASTFYEYLTIQGVVVLLFVIKHVVLHLTSRLVDKPFEVKFYQYWMILSGGLIGLWMIPLVLMISVLPIKYLFIALIICFICIASLLLYRQFKAMLHAKFFLSKHLFQYILYFCAVEIVPAVLLADILVHY</sequence>
<dbReference type="InterPro" id="IPR025367">
    <property type="entry name" value="DUF4271"/>
</dbReference>
<feature type="region of interest" description="Disordered" evidence="1">
    <location>
        <begin position="42"/>
        <end position="74"/>
    </location>
</feature>
<feature type="transmembrane region" description="Helical" evidence="2">
    <location>
        <begin position="132"/>
        <end position="151"/>
    </location>
</feature>
<name>A0A953HMI6_9BACT</name>
<evidence type="ECO:0000313" key="3">
    <source>
        <dbReference type="EMBL" id="MBY5958719.1"/>
    </source>
</evidence>
<feature type="transmembrane region" description="Helical" evidence="2">
    <location>
        <begin position="215"/>
        <end position="236"/>
    </location>
</feature>
<keyword evidence="2" id="KW-0472">Membrane</keyword>
<keyword evidence="2" id="KW-1133">Transmembrane helix</keyword>
<feature type="compositionally biased region" description="Polar residues" evidence="1">
    <location>
        <begin position="44"/>
        <end position="56"/>
    </location>
</feature>
<dbReference type="RefSeq" id="WP_222580259.1">
    <property type="nucleotide sequence ID" value="NZ_JAHVHU010000010.1"/>
</dbReference>
<gene>
    <name evidence="3" type="ORF">KUV50_11275</name>
</gene>
<reference evidence="3" key="1">
    <citation type="submission" date="2021-06" db="EMBL/GenBank/DDBJ databases">
        <title>44 bacteria genomes isolated from Dapeng, Shenzhen.</title>
        <authorList>
            <person name="Zheng W."/>
            <person name="Yu S."/>
            <person name="Huang Y."/>
        </authorList>
    </citation>
    <scope>NUCLEOTIDE SEQUENCE</scope>
    <source>
        <strain evidence="3">DP5N28-2</strain>
    </source>
</reference>
<evidence type="ECO:0000313" key="4">
    <source>
        <dbReference type="Proteomes" id="UP000753961"/>
    </source>
</evidence>
<feature type="transmembrane region" description="Helical" evidence="2">
    <location>
        <begin position="12"/>
        <end position="29"/>
    </location>
</feature>
<keyword evidence="4" id="KW-1185">Reference proteome</keyword>
<comment type="caution">
    <text evidence="3">The sequence shown here is derived from an EMBL/GenBank/DDBJ whole genome shotgun (WGS) entry which is preliminary data.</text>
</comment>
<dbReference type="Pfam" id="PF14093">
    <property type="entry name" value="DUF4271"/>
    <property type="match status" value="1"/>
</dbReference>
<organism evidence="3 4">
    <name type="scientific">Membranihabitans marinus</name>
    <dbReference type="NCBI Taxonomy" id="1227546"/>
    <lineage>
        <taxon>Bacteria</taxon>
        <taxon>Pseudomonadati</taxon>
        <taxon>Bacteroidota</taxon>
        <taxon>Saprospiria</taxon>
        <taxon>Saprospirales</taxon>
        <taxon>Saprospiraceae</taxon>
        <taxon>Membranihabitans</taxon>
    </lineage>
</organism>